<name>A0A026WBB8_OOCBI</name>
<keyword evidence="2" id="KW-1185">Reference proteome</keyword>
<accession>A0A026WBB8</accession>
<dbReference type="Proteomes" id="UP000053097">
    <property type="component" value="Unassembled WGS sequence"/>
</dbReference>
<sequence>MYLLAQIRPASKASELSCSYSSDTKCTHNGKSSTDAFFLPRSKMRIFGSGTPRQNLDFGYGLFLQYRYHLAGRRPIVT</sequence>
<proteinExistence type="predicted"/>
<dbReference type="AlphaFoldDB" id="A0A026WBB8"/>
<protein>
    <submittedName>
        <fullName evidence="1">Uncharacterized protein</fullName>
    </submittedName>
</protein>
<dbReference type="EMBL" id="KK107293">
    <property type="protein sequence ID" value="EZA53238.1"/>
    <property type="molecule type" value="Genomic_DNA"/>
</dbReference>
<evidence type="ECO:0000313" key="1">
    <source>
        <dbReference type="EMBL" id="EZA53238.1"/>
    </source>
</evidence>
<reference evidence="1 2" key="1">
    <citation type="journal article" date="2014" name="Curr. Biol.">
        <title>The genome of the clonal raider ant Cerapachys biroi.</title>
        <authorList>
            <person name="Oxley P.R."/>
            <person name="Ji L."/>
            <person name="Fetter-Pruneda I."/>
            <person name="McKenzie S.K."/>
            <person name="Li C."/>
            <person name="Hu H."/>
            <person name="Zhang G."/>
            <person name="Kronauer D.J."/>
        </authorList>
    </citation>
    <scope>NUCLEOTIDE SEQUENCE [LARGE SCALE GENOMIC DNA]</scope>
</reference>
<organism evidence="1 2">
    <name type="scientific">Ooceraea biroi</name>
    <name type="common">Clonal raider ant</name>
    <name type="synonym">Cerapachys biroi</name>
    <dbReference type="NCBI Taxonomy" id="2015173"/>
    <lineage>
        <taxon>Eukaryota</taxon>
        <taxon>Metazoa</taxon>
        <taxon>Ecdysozoa</taxon>
        <taxon>Arthropoda</taxon>
        <taxon>Hexapoda</taxon>
        <taxon>Insecta</taxon>
        <taxon>Pterygota</taxon>
        <taxon>Neoptera</taxon>
        <taxon>Endopterygota</taxon>
        <taxon>Hymenoptera</taxon>
        <taxon>Apocrita</taxon>
        <taxon>Aculeata</taxon>
        <taxon>Formicoidea</taxon>
        <taxon>Formicidae</taxon>
        <taxon>Dorylinae</taxon>
        <taxon>Ooceraea</taxon>
    </lineage>
</organism>
<evidence type="ECO:0000313" key="2">
    <source>
        <dbReference type="Proteomes" id="UP000053097"/>
    </source>
</evidence>
<gene>
    <name evidence="1" type="ORF">X777_06317</name>
</gene>